<name>A0A7C0ZIC2_UNCW3</name>
<sequence length="230" mass="26295">MIFIILSLFLPIYTASSMGMGLIPSRAEGVSITGVRYYSLSDLNGMMVETDWPMRMVFTYLYAGGYREYTFYPEFELSIEDLSIRLSTHLLLDRWSDRFDFGFRVNLGIEYRYMFYTGGFTLRNAVAGIGGGEFYPEEEAYIKYYDRMFSTGFRLTLLKGSIDAGWGMQVDMNPLILRLGFRTSPFVPGFGFGIKAHGLIIDMGFESHPVLGITECITIRRNVWKSALNM</sequence>
<organism evidence="1">
    <name type="scientific">candidate division WOR-3 bacterium</name>
    <dbReference type="NCBI Taxonomy" id="2052148"/>
    <lineage>
        <taxon>Bacteria</taxon>
        <taxon>Bacteria division WOR-3</taxon>
    </lineage>
</organism>
<comment type="caution">
    <text evidence="1">The sequence shown here is derived from an EMBL/GenBank/DDBJ whole genome shotgun (WGS) entry which is preliminary data.</text>
</comment>
<gene>
    <name evidence="1" type="ORF">ENF18_07530</name>
</gene>
<evidence type="ECO:0000313" key="1">
    <source>
        <dbReference type="EMBL" id="HDI83623.1"/>
    </source>
</evidence>
<accession>A0A7C0ZIC2</accession>
<dbReference type="AlphaFoldDB" id="A0A7C0ZIC2"/>
<proteinExistence type="predicted"/>
<dbReference type="Proteomes" id="UP000885847">
    <property type="component" value="Unassembled WGS sequence"/>
</dbReference>
<reference evidence="1" key="1">
    <citation type="journal article" date="2020" name="mSystems">
        <title>Genome- and Community-Level Interaction Insights into Carbon Utilization and Element Cycling Functions of Hydrothermarchaeota in Hydrothermal Sediment.</title>
        <authorList>
            <person name="Zhou Z."/>
            <person name="Liu Y."/>
            <person name="Xu W."/>
            <person name="Pan J."/>
            <person name="Luo Z.H."/>
            <person name="Li M."/>
        </authorList>
    </citation>
    <scope>NUCLEOTIDE SEQUENCE [LARGE SCALE GENOMIC DNA]</scope>
    <source>
        <strain evidence="1">HyVt-102</strain>
    </source>
</reference>
<protein>
    <submittedName>
        <fullName evidence="1">Uncharacterized protein</fullName>
    </submittedName>
</protein>
<dbReference type="EMBL" id="DQWE01000355">
    <property type="protein sequence ID" value="HDI83623.1"/>
    <property type="molecule type" value="Genomic_DNA"/>
</dbReference>